<protein>
    <submittedName>
        <fullName evidence="2">ADP-ribosylglycohydrolase</fullName>
    </submittedName>
</protein>
<sequence length="260" mass="28506">MLGAIIGDIVGSRYEFANIHTTDFELFTPYNDFTDDTICTIAIADALLEGKPFKDSLLYWCRKYPSPMGAYGGRFAQWIRSADPQPYNSFGNGSAMRVSPCGWLGSLDKVLEAARESAECTHNHPEGIKGAQCVAHAIALALSGSGKGEIRQIATHTYGYDLSTNCDILRESYCFNETCQGTVPQAFICFLESHDFESALRLAVSIGGDSDTLAAITGSIAEAYYGIPEEIEQKALSYLTEEFKAVVRKFQQTFSINQLP</sequence>
<dbReference type="AlphaFoldDB" id="A0A1H2V905"/>
<feature type="binding site" evidence="1">
    <location>
        <position position="209"/>
    </location>
    <ligand>
        <name>Mg(2+)</name>
        <dbReference type="ChEBI" id="CHEBI:18420"/>
        <label>1</label>
    </ligand>
</feature>
<feature type="binding site" evidence="1">
    <location>
        <position position="212"/>
    </location>
    <ligand>
        <name>Mg(2+)</name>
        <dbReference type="ChEBI" id="CHEBI:18420"/>
        <label>1</label>
    </ligand>
</feature>
<gene>
    <name evidence="2" type="ORF">SAMN05444420_103109</name>
</gene>
<feature type="binding site" evidence="1">
    <location>
        <position position="36"/>
    </location>
    <ligand>
        <name>Mg(2+)</name>
        <dbReference type="ChEBI" id="CHEBI:18420"/>
        <label>1</label>
    </ligand>
</feature>
<keyword evidence="1" id="KW-0479">Metal-binding</keyword>
<reference evidence="2 3" key="1">
    <citation type="submission" date="2016-10" db="EMBL/GenBank/DDBJ databases">
        <authorList>
            <person name="Varghese N."/>
            <person name="Submissions S."/>
        </authorList>
    </citation>
    <scope>NUCLEOTIDE SEQUENCE [LARGE SCALE GENOMIC DNA]</scope>
    <source>
        <strain evidence="2 3">DSM 11449</strain>
    </source>
</reference>
<organism evidence="2 3">
    <name type="scientific">Capnocytophaga granulosa</name>
    <dbReference type="NCBI Taxonomy" id="45242"/>
    <lineage>
        <taxon>Bacteria</taxon>
        <taxon>Pseudomonadati</taxon>
        <taxon>Bacteroidota</taxon>
        <taxon>Flavobacteriia</taxon>
        <taxon>Flavobacteriales</taxon>
        <taxon>Flavobacteriaceae</taxon>
        <taxon>Capnocytophaga</taxon>
    </lineage>
</organism>
<evidence type="ECO:0000313" key="3">
    <source>
        <dbReference type="Proteomes" id="UP000182771"/>
    </source>
</evidence>
<keyword evidence="3" id="KW-1185">Reference proteome</keyword>
<keyword evidence="1" id="KW-0460">Magnesium</keyword>
<dbReference type="GeneID" id="85016957"/>
<dbReference type="OrthoDB" id="9798107at2"/>
<dbReference type="Pfam" id="PF03747">
    <property type="entry name" value="ADP_ribosyl_GH"/>
    <property type="match status" value="1"/>
</dbReference>
<dbReference type="Proteomes" id="UP000182771">
    <property type="component" value="Unassembled WGS sequence"/>
</dbReference>
<feature type="binding site" evidence="1">
    <location>
        <position position="211"/>
    </location>
    <ligand>
        <name>Mg(2+)</name>
        <dbReference type="ChEBI" id="CHEBI:18420"/>
        <label>1</label>
    </ligand>
</feature>
<accession>A0A1H2V905</accession>
<dbReference type="EMBL" id="FNND01000003">
    <property type="protein sequence ID" value="SDW64858.1"/>
    <property type="molecule type" value="Genomic_DNA"/>
</dbReference>
<evidence type="ECO:0000313" key="2">
    <source>
        <dbReference type="EMBL" id="SDW64858.1"/>
    </source>
</evidence>
<dbReference type="RefSeq" id="WP_016420466.1">
    <property type="nucleotide sequence ID" value="NZ_FNND01000003.1"/>
</dbReference>
<comment type="cofactor">
    <cofactor evidence="1">
        <name>Mg(2+)</name>
        <dbReference type="ChEBI" id="CHEBI:18420"/>
    </cofactor>
    <text evidence="1">Binds 2 magnesium ions per subunit.</text>
</comment>
<feature type="binding site" evidence="1">
    <location>
        <position position="34"/>
    </location>
    <ligand>
        <name>Mg(2+)</name>
        <dbReference type="ChEBI" id="CHEBI:18420"/>
        <label>1</label>
    </ligand>
</feature>
<dbReference type="InterPro" id="IPR005502">
    <property type="entry name" value="Ribosyl_crysJ1"/>
</dbReference>
<dbReference type="PANTHER" id="PTHR16222:SF12">
    <property type="entry name" value="ADP-RIBOSYLGLYCOHYDROLASE-RELATED"/>
    <property type="match status" value="1"/>
</dbReference>
<feature type="binding site" evidence="1">
    <location>
        <position position="35"/>
    </location>
    <ligand>
        <name>Mg(2+)</name>
        <dbReference type="ChEBI" id="CHEBI:18420"/>
        <label>1</label>
    </ligand>
</feature>
<proteinExistence type="predicted"/>
<dbReference type="PANTHER" id="PTHR16222">
    <property type="entry name" value="ADP-RIBOSYLGLYCOHYDROLASE"/>
    <property type="match status" value="1"/>
</dbReference>
<name>A0A1H2V905_9FLAO</name>
<dbReference type="SUPFAM" id="SSF101478">
    <property type="entry name" value="ADP-ribosylglycohydrolase"/>
    <property type="match status" value="1"/>
</dbReference>
<dbReference type="InterPro" id="IPR050792">
    <property type="entry name" value="ADP-ribosylglycohydrolase"/>
</dbReference>
<evidence type="ECO:0000256" key="1">
    <source>
        <dbReference type="PIRSR" id="PIRSR605502-1"/>
    </source>
</evidence>
<dbReference type="GO" id="GO:0016787">
    <property type="term" value="F:hydrolase activity"/>
    <property type="evidence" value="ECO:0007669"/>
    <property type="project" value="UniProtKB-KW"/>
</dbReference>
<dbReference type="InterPro" id="IPR036705">
    <property type="entry name" value="Ribosyl_crysJ1_sf"/>
</dbReference>
<comment type="caution">
    <text evidence="2">The sequence shown here is derived from an EMBL/GenBank/DDBJ whole genome shotgun (WGS) entry which is preliminary data.</text>
</comment>
<dbReference type="Gene3D" id="1.10.4080.10">
    <property type="entry name" value="ADP-ribosylation/Crystallin J1"/>
    <property type="match status" value="1"/>
</dbReference>
<dbReference type="GO" id="GO:0046872">
    <property type="term" value="F:metal ion binding"/>
    <property type="evidence" value="ECO:0007669"/>
    <property type="project" value="UniProtKB-KW"/>
</dbReference>
<keyword evidence="2" id="KW-0378">Hydrolase</keyword>